<dbReference type="GO" id="GO:0004857">
    <property type="term" value="F:enzyme inhibitor activity"/>
    <property type="evidence" value="ECO:0007669"/>
    <property type="project" value="InterPro"/>
</dbReference>
<accession>A0AAD7LPB1</accession>
<evidence type="ECO:0000256" key="1">
    <source>
        <dbReference type="ARBA" id="ARBA00022729"/>
    </source>
</evidence>
<keyword evidence="2" id="KW-1015">Disulfide bond</keyword>
<dbReference type="Gene3D" id="1.20.140.40">
    <property type="entry name" value="Invertase/pectin methylesterase inhibitor family protein"/>
    <property type="match status" value="1"/>
</dbReference>
<evidence type="ECO:0000313" key="7">
    <source>
        <dbReference type="Proteomes" id="UP001163823"/>
    </source>
</evidence>
<dbReference type="EMBL" id="JARAOO010000007">
    <property type="protein sequence ID" value="KAJ7961849.1"/>
    <property type="molecule type" value="Genomic_DNA"/>
</dbReference>
<dbReference type="AlphaFoldDB" id="A0AAD7LPB1"/>
<comment type="caution">
    <text evidence="6">The sequence shown here is derived from an EMBL/GenBank/DDBJ whole genome shotgun (WGS) entry which is preliminary data.</text>
</comment>
<evidence type="ECO:0000313" key="6">
    <source>
        <dbReference type="EMBL" id="KAJ7961849.1"/>
    </source>
</evidence>
<dbReference type="CDD" id="cd15795">
    <property type="entry name" value="PMEI-Pla_a_1_like"/>
    <property type="match status" value="1"/>
</dbReference>
<feature type="signal peptide" evidence="4">
    <location>
        <begin position="1"/>
        <end position="19"/>
    </location>
</feature>
<feature type="domain" description="Pectinesterase inhibitor" evidence="5">
    <location>
        <begin position="27"/>
        <end position="180"/>
    </location>
</feature>
<evidence type="ECO:0000259" key="5">
    <source>
        <dbReference type="SMART" id="SM00856"/>
    </source>
</evidence>
<dbReference type="Proteomes" id="UP001163823">
    <property type="component" value="Chromosome 7"/>
</dbReference>
<dbReference type="FunFam" id="1.20.140.40:FF:000002">
    <property type="entry name" value="Putative invertase inhibitor"/>
    <property type="match status" value="1"/>
</dbReference>
<dbReference type="GO" id="GO:0005576">
    <property type="term" value="C:extracellular region"/>
    <property type="evidence" value="ECO:0007669"/>
    <property type="project" value="UniProtKB-ARBA"/>
</dbReference>
<keyword evidence="7" id="KW-1185">Reference proteome</keyword>
<gene>
    <name evidence="6" type="ORF">O6P43_017149</name>
</gene>
<evidence type="ECO:0000256" key="2">
    <source>
        <dbReference type="ARBA" id="ARBA00023157"/>
    </source>
</evidence>
<dbReference type="InterPro" id="IPR006501">
    <property type="entry name" value="Pectinesterase_inhib_dom"/>
</dbReference>
<dbReference type="SUPFAM" id="SSF101148">
    <property type="entry name" value="Plant invertase/pectin methylesterase inhibitor"/>
    <property type="match status" value="1"/>
</dbReference>
<reference evidence="6" key="1">
    <citation type="journal article" date="2023" name="Science">
        <title>Elucidation of the pathway for biosynthesis of saponin adjuvants from the soapbark tree.</title>
        <authorList>
            <person name="Reed J."/>
            <person name="Orme A."/>
            <person name="El-Demerdash A."/>
            <person name="Owen C."/>
            <person name="Martin L.B.B."/>
            <person name="Misra R.C."/>
            <person name="Kikuchi S."/>
            <person name="Rejzek M."/>
            <person name="Martin A.C."/>
            <person name="Harkess A."/>
            <person name="Leebens-Mack J."/>
            <person name="Louveau T."/>
            <person name="Stephenson M.J."/>
            <person name="Osbourn A."/>
        </authorList>
    </citation>
    <scope>NUCLEOTIDE SEQUENCE</scope>
    <source>
        <strain evidence="6">S10</strain>
    </source>
</reference>
<dbReference type="Pfam" id="PF04043">
    <property type="entry name" value="PMEI"/>
    <property type="match status" value="1"/>
</dbReference>
<comment type="similarity">
    <text evidence="3">Belongs to the PMEI family.</text>
</comment>
<evidence type="ECO:0000256" key="3">
    <source>
        <dbReference type="ARBA" id="ARBA00038471"/>
    </source>
</evidence>
<dbReference type="InterPro" id="IPR034088">
    <property type="entry name" value="Pla_a_1-like"/>
</dbReference>
<dbReference type="NCBIfam" id="TIGR01614">
    <property type="entry name" value="PME_inhib"/>
    <property type="match status" value="1"/>
</dbReference>
<dbReference type="PANTHER" id="PTHR35357:SF17">
    <property type="entry name" value="PECTINESTERASE INHIBITOR 12"/>
    <property type="match status" value="1"/>
</dbReference>
<sequence>MRSLFFLLLLFFSFHSTTTSINRNRNRNRNLIKQTCKNCSQNDPNISYKFCITSLQAAPNISRADNLRELGMISIKLIRHNVTDTRLHIKELLKNKKLDPYIRACLNDCFELYSDSIPALRQAIKDYKAKHYEDANIEVSSVLDASTTCEDGFKEKKGVVSPLKKRNNASFQLSAISLSIINMLLG</sequence>
<evidence type="ECO:0000256" key="4">
    <source>
        <dbReference type="SAM" id="SignalP"/>
    </source>
</evidence>
<dbReference type="InterPro" id="IPR035513">
    <property type="entry name" value="Invertase/methylesterase_inhib"/>
</dbReference>
<dbReference type="PANTHER" id="PTHR35357">
    <property type="entry name" value="OS02G0537100 PROTEIN"/>
    <property type="match status" value="1"/>
</dbReference>
<keyword evidence="1 4" id="KW-0732">Signal</keyword>
<dbReference type="KEGG" id="qsa:O6P43_017149"/>
<proteinExistence type="inferred from homology"/>
<protein>
    <submittedName>
        <fullName evidence="6">Pectinesterase inhibitor</fullName>
    </submittedName>
</protein>
<organism evidence="6 7">
    <name type="scientific">Quillaja saponaria</name>
    <name type="common">Soap bark tree</name>
    <dbReference type="NCBI Taxonomy" id="32244"/>
    <lineage>
        <taxon>Eukaryota</taxon>
        <taxon>Viridiplantae</taxon>
        <taxon>Streptophyta</taxon>
        <taxon>Embryophyta</taxon>
        <taxon>Tracheophyta</taxon>
        <taxon>Spermatophyta</taxon>
        <taxon>Magnoliopsida</taxon>
        <taxon>eudicotyledons</taxon>
        <taxon>Gunneridae</taxon>
        <taxon>Pentapetalae</taxon>
        <taxon>rosids</taxon>
        <taxon>fabids</taxon>
        <taxon>Fabales</taxon>
        <taxon>Quillajaceae</taxon>
        <taxon>Quillaja</taxon>
    </lineage>
</organism>
<name>A0AAD7LPB1_QUISA</name>
<dbReference type="SMART" id="SM00856">
    <property type="entry name" value="PMEI"/>
    <property type="match status" value="1"/>
</dbReference>
<feature type="chain" id="PRO_5042114313" evidence="4">
    <location>
        <begin position="20"/>
        <end position="186"/>
    </location>
</feature>